<reference evidence="1 2" key="1">
    <citation type="submission" date="2023-05" db="EMBL/GenBank/DDBJ databases">
        <title>B98-5 Cell Line De Novo Hybrid Assembly: An Optical Mapping Approach.</title>
        <authorList>
            <person name="Kananen K."/>
            <person name="Auerbach J.A."/>
            <person name="Kautto E."/>
            <person name="Blachly J.S."/>
        </authorList>
    </citation>
    <scope>NUCLEOTIDE SEQUENCE [LARGE SCALE GENOMIC DNA]</scope>
    <source>
        <strain evidence="1">B95-8</strain>
        <tissue evidence="1">Cell line</tissue>
    </source>
</reference>
<dbReference type="Proteomes" id="UP001266305">
    <property type="component" value="Unassembled WGS sequence"/>
</dbReference>
<keyword evidence="2" id="KW-1185">Reference proteome</keyword>
<protein>
    <submittedName>
        <fullName evidence="1">Uncharacterized protein</fullName>
    </submittedName>
</protein>
<comment type="caution">
    <text evidence="1">The sequence shown here is derived from an EMBL/GenBank/DDBJ whole genome shotgun (WGS) entry which is preliminary data.</text>
</comment>
<gene>
    <name evidence="1" type="ORF">P7K49_006976</name>
</gene>
<dbReference type="EMBL" id="JASSZA010000003">
    <property type="protein sequence ID" value="KAK2116350.1"/>
    <property type="molecule type" value="Genomic_DNA"/>
</dbReference>
<proteinExistence type="predicted"/>
<sequence length="202" mass="21904">MAGLRRPQPGCYCRTAAAVNLLMGVFQGTAEIYKTARGGKGKGQEEEGKLLQFSADNIFRSQRSLPRPAAPYSWRAGRLRVLGTASCSRPGAFVRRPLRPGRSPRFVWRARVPCRGPASCSFVHPSLAARGLPSRWSGCGARSARWGVFTSISSPSSTSTSSLHAFAFVSEGPAAHTPPIVFLSSSPLRWPPFLGGKRDVFW</sequence>
<organism evidence="1 2">
    <name type="scientific">Saguinus oedipus</name>
    <name type="common">Cotton-top tamarin</name>
    <name type="synonym">Oedipomidas oedipus</name>
    <dbReference type="NCBI Taxonomy" id="9490"/>
    <lineage>
        <taxon>Eukaryota</taxon>
        <taxon>Metazoa</taxon>
        <taxon>Chordata</taxon>
        <taxon>Craniata</taxon>
        <taxon>Vertebrata</taxon>
        <taxon>Euteleostomi</taxon>
        <taxon>Mammalia</taxon>
        <taxon>Eutheria</taxon>
        <taxon>Euarchontoglires</taxon>
        <taxon>Primates</taxon>
        <taxon>Haplorrhini</taxon>
        <taxon>Platyrrhini</taxon>
        <taxon>Cebidae</taxon>
        <taxon>Callitrichinae</taxon>
        <taxon>Saguinus</taxon>
    </lineage>
</organism>
<name>A0ABQ9W4J0_SAGOE</name>
<evidence type="ECO:0000313" key="1">
    <source>
        <dbReference type="EMBL" id="KAK2116350.1"/>
    </source>
</evidence>
<accession>A0ABQ9W4J0</accession>
<evidence type="ECO:0000313" key="2">
    <source>
        <dbReference type="Proteomes" id="UP001266305"/>
    </source>
</evidence>